<evidence type="ECO:0000256" key="1">
    <source>
        <dbReference type="SAM" id="SignalP"/>
    </source>
</evidence>
<keyword evidence="3" id="KW-1185">Reference proteome</keyword>
<feature type="signal peptide" evidence="1">
    <location>
        <begin position="1"/>
        <end position="18"/>
    </location>
</feature>
<name>A0A9Q1HJG7_HOLLE</name>
<dbReference type="OrthoDB" id="1641903at2759"/>
<sequence>MWIICVILTVCDVFPSDSSVYGYAARTDLKTENLKNSPWISFPYPAYQMTWETALGQTGRYNGMYFFAGV</sequence>
<comment type="caution">
    <text evidence="2">The sequence shown here is derived from an EMBL/GenBank/DDBJ whole genome shotgun (WGS) entry which is preliminary data.</text>
</comment>
<dbReference type="EMBL" id="JAIZAY010000002">
    <property type="protein sequence ID" value="KAJ8047233.1"/>
    <property type="molecule type" value="Genomic_DNA"/>
</dbReference>
<dbReference type="Proteomes" id="UP001152320">
    <property type="component" value="Chromosome 2"/>
</dbReference>
<reference evidence="2" key="1">
    <citation type="submission" date="2021-10" db="EMBL/GenBank/DDBJ databases">
        <title>Tropical sea cucumber genome reveals ecological adaptation and Cuvierian tubules defense mechanism.</title>
        <authorList>
            <person name="Chen T."/>
        </authorList>
    </citation>
    <scope>NUCLEOTIDE SEQUENCE</scope>
    <source>
        <strain evidence="2">Nanhai2018</strain>
        <tissue evidence="2">Muscle</tissue>
    </source>
</reference>
<organism evidence="2 3">
    <name type="scientific">Holothuria leucospilota</name>
    <name type="common">Black long sea cucumber</name>
    <name type="synonym">Mertensiothuria leucospilota</name>
    <dbReference type="NCBI Taxonomy" id="206669"/>
    <lineage>
        <taxon>Eukaryota</taxon>
        <taxon>Metazoa</taxon>
        <taxon>Echinodermata</taxon>
        <taxon>Eleutherozoa</taxon>
        <taxon>Echinozoa</taxon>
        <taxon>Holothuroidea</taxon>
        <taxon>Aspidochirotacea</taxon>
        <taxon>Aspidochirotida</taxon>
        <taxon>Holothuriidae</taxon>
        <taxon>Holothuria</taxon>
    </lineage>
</organism>
<keyword evidence="1" id="KW-0732">Signal</keyword>
<dbReference type="AlphaFoldDB" id="A0A9Q1HJG7"/>
<gene>
    <name evidence="2" type="ORF">HOLleu_06186</name>
</gene>
<proteinExistence type="predicted"/>
<accession>A0A9Q1HJG7</accession>
<evidence type="ECO:0000313" key="2">
    <source>
        <dbReference type="EMBL" id="KAJ8047233.1"/>
    </source>
</evidence>
<protein>
    <submittedName>
        <fullName evidence="2">Solute carrier family 23 member 1</fullName>
    </submittedName>
</protein>
<evidence type="ECO:0000313" key="3">
    <source>
        <dbReference type="Proteomes" id="UP001152320"/>
    </source>
</evidence>
<feature type="chain" id="PRO_5040359968" evidence="1">
    <location>
        <begin position="19"/>
        <end position="70"/>
    </location>
</feature>